<protein>
    <submittedName>
        <fullName evidence="1">Uncharacterized protein</fullName>
    </submittedName>
</protein>
<evidence type="ECO:0000313" key="2">
    <source>
        <dbReference type="Proteomes" id="UP000639643"/>
    </source>
</evidence>
<comment type="caution">
    <text evidence="1">The sequence shown here is derived from an EMBL/GenBank/DDBJ whole genome shotgun (WGS) entry which is preliminary data.</text>
</comment>
<evidence type="ECO:0000313" key="1">
    <source>
        <dbReference type="EMBL" id="KAF6809806.1"/>
    </source>
</evidence>
<dbReference type="AlphaFoldDB" id="A0A8H6MVM6"/>
<proteinExistence type="predicted"/>
<dbReference type="EMBL" id="WIGM01000877">
    <property type="protein sequence ID" value="KAF6809806.1"/>
    <property type="molecule type" value="Genomic_DNA"/>
</dbReference>
<dbReference type="Proteomes" id="UP000639643">
    <property type="component" value="Unassembled WGS sequence"/>
</dbReference>
<gene>
    <name evidence="1" type="ORF">CMUS01_13604</name>
</gene>
<reference evidence="1" key="1">
    <citation type="journal article" date="2020" name="Phytopathology">
        <title>Genome Sequence Resources of Colletotrichum truncatum, C. plurivorum, C. musicola, and C. sojae: Four Species Pathogenic to Soybean (Glycine max).</title>
        <authorList>
            <person name="Rogerio F."/>
            <person name="Boufleur T.R."/>
            <person name="Ciampi-Guillardi M."/>
            <person name="Sukno S.A."/>
            <person name="Thon M.R."/>
            <person name="Massola Junior N.S."/>
            <person name="Baroncelli R."/>
        </authorList>
    </citation>
    <scope>NUCLEOTIDE SEQUENCE</scope>
    <source>
        <strain evidence="1">LFN0074</strain>
    </source>
</reference>
<organism evidence="1 2">
    <name type="scientific">Colletotrichum musicola</name>
    <dbReference type="NCBI Taxonomy" id="2175873"/>
    <lineage>
        <taxon>Eukaryota</taxon>
        <taxon>Fungi</taxon>
        <taxon>Dikarya</taxon>
        <taxon>Ascomycota</taxon>
        <taxon>Pezizomycotina</taxon>
        <taxon>Sordariomycetes</taxon>
        <taxon>Hypocreomycetidae</taxon>
        <taxon>Glomerellales</taxon>
        <taxon>Glomerellaceae</taxon>
        <taxon>Colletotrichum</taxon>
        <taxon>Colletotrichum orchidearum species complex</taxon>
    </lineage>
</organism>
<keyword evidence="2" id="KW-1185">Reference proteome</keyword>
<name>A0A8H6MVM6_9PEZI</name>
<accession>A0A8H6MVM6</accession>
<sequence>MPRAMTSCSQLVGFSRQEDRFMYGDVLPAWHAVVYPSPPLRPSVAVGCFHPLGGPHAGQDAARRPLPCPRVACPRYWSSRSQTRPSPKANVSSMYPYRTGTRSNTLCPARASPASRWTSPLGIAALLCVSACDSLPDPGSAGA</sequence>